<dbReference type="GO" id="GO:0005298">
    <property type="term" value="F:proline:sodium symporter activity"/>
    <property type="evidence" value="ECO:0007669"/>
    <property type="project" value="TreeGrafter"/>
</dbReference>
<feature type="transmembrane region" description="Helical" evidence="14">
    <location>
        <begin position="195"/>
        <end position="216"/>
    </location>
</feature>
<keyword evidence="5 14" id="KW-0812">Transmembrane</keyword>
<keyword evidence="3" id="KW-0813">Transport</keyword>
<feature type="transmembrane region" description="Helical" evidence="14">
    <location>
        <begin position="405"/>
        <end position="424"/>
    </location>
</feature>
<feature type="transmembrane region" description="Helical" evidence="14">
    <location>
        <begin position="576"/>
        <end position="595"/>
    </location>
</feature>
<evidence type="ECO:0000256" key="10">
    <source>
        <dbReference type="ARBA" id="ARBA00023136"/>
    </source>
</evidence>
<dbReference type="GO" id="GO:0015824">
    <property type="term" value="P:proline transport"/>
    <property type="evidence" value="ECO:0007669"/>
    <property type="project" value="TreeGrafter"/>
</dbReference>
<evidence type="ECO:0000256" key="4">
    <source>
        <dbReference type="ARBA" id="ARBA00022475"/>
    </source>
</evidence>
<keyword evidence="6" id="KW-0769">Symport</keyword>
<dbReference type="InterPro" id="IPR038377">
    <property type="entry name" value="Na/Glc_symporter_sf"/>
</dbReference>
<feature type="transmembrane region" description="Helical" evidence="14">
    <location>
        <begin position="89"/>
        <end position="111"/>
    </location>
</feature>
<keyword evidence="11" id="KW-0739">Sodium transport</keyword>
<feature type="transmembrane region" description="Helical" evidence="14">
    <location>
        <begin position="549"/>
        <end position="570"/>
    </location>
</feature>
<evidence type="ECO:0000256" key="2">
    <source>
        <dbReference type="ARBA" id="ARBA00006434"/>
    </source>
</evidence>
<feature type="transmembrane region" description="Helical" evidence="14">
    <location>
        <begin position="260"/>
        <end position="282"/>
    </location>
</feature>
<evidence type="ECO:0000313" key="16">
    <source>
        <dbReference type="Proteomes" id="UP000652567"/>
    </source>
</evidence>
<keyword evidence="4" id="KW-1003">Cell membrane</keyword>
<feature type="transmembrane region" description="Helical" evidence="14">
    <location>
        <begin position="460"/>
        <end position="477"/>
    </location>
</feature>
<dbReference type="PROSITE" id="PS50283">
    <property type="entry name" value="NA_SOLUT_SYMP_3"/>
    <property type="match status" value="1"/>
</dbReference>
<feature type="transmembrane region" description="Helical" evidence="14">
    <location>
        <begin position="123"/>
        <end position="144"/>
    </location>
</feature>
<feature type="transmembrane region" description="Helical" evidence="14">
    <location>
        <begin position="360"/>
        <end position="384"/>
    </location>
</feature>
<evidence type="ECO:0000256" key="14">
    <source>
        <dbReference type="SAM" id="Phobius"/>
    </source>
</evidence>
<evidence type="ECO:0000256" key="5">
    <source>
        <dbReference type="ARBA" id="ARBA00022692"/>
    </source>
</evidence>
<dbReference type="GO" id="GO:0015193">
    <property type="term" value="F:L-proline transmembrane transporter activity"/>
    <property type="evidence" value="ECO:0007669"/>
    <property type="project" value="TreeGrafter"/>
</dbReference>
<evidence type="ECO:0000256" key="8">
    <source>
        <dbReference type="ARBA" id="ARBA00023053"/>
    </source>
</evidence>
<comment type="similarity">
    <text evidence="2 13">Belongs to the sodium:solute symporter (SSF) (TC 2.A.21) family.</text>
</comment>
<feature type="transmembrane region" description="Helical" evidence="14">
    <location>
        <begin position="483"/>
        <end position="502"/>
    </location>
</feature>
<evidence type="ECO:0000256" key="9">
    <source>
        <dbReference type="ARBA" id="ARBA00023065"/>
    </source>
</evidence>
<dbReference type="InterPro" id="IPR001734">
    <property type="entry name" value="Na/solute_symporter"/>
</dbReference>
<dbReference type="Pfam" id="PF00474">
    <property type="entry name" value="SSF"/>
    <property type="match status" value="1"/>
</dbReference>
<feature type="transmembrane region" description="Helical" evidence="14">
    <location>
        <begin position="64"/>
        <end position="83"/>
    </location>
</feature>
<dbReference type="PANTHER" id="PTHR48086:SF3">
    <property type="entry name" value="SODIUM_PROLINE SYMPORTER"/>
    <property type="match status" value="1"/>
</dbReference>
<keyword evidence="10 14" id="KW-0472">Membrane</keyword>
<gene>
    <name evidence="15" type="ORF">C4F51_03050</name>
</gene>
<dbReference type="EMBL" id="PRDL01000001">
    <property type="protein sequence ID" value="MBE8716159.1"/>
    <property type="molecule type" value="Genomic_DNA"/>
</dbReference>
<reference evidence="15" key="1">
    <citation type="submission" date="2018-07" db="EMBL/GenBank/DDBJ databases">
        <title>Genome assembly of strain Ka43.</title>
        <authorList>
            <person name="Kukolya J."/>
            <person name="Nagy I."/>
            <person name="Horvath B."/>
            <person name="Toth A."/>
        </authorList>
    </citation>
    <scope>NUCLEOTIDE SEQUENCE</scope>
    <source>
        <strain evidence="15">KB43</strain>
    </source>
</reference>
<evidence type="ECO:0000256" key="1">
    <source>
        <dbReference type="ARBA" id="ARBA00004651"/>
    </source>
</evidence>
<keyword evidence="7 14" id="KW-1133">Transmembrane helix</keyword>
<evidence type="ECO:0000256" key="11">
    <source>
        <dbReference type="ARBA" id="ARBA00023201"/>
    </source>
</evidence>
<dbReference type="RefSeq" id="WP_193907024.1">
    <property type="nucleotide sequence ID" value="NZ_PRDL01000001.1"/>
</dbReference>
<dbReference type="AlphaFoldDB" id="A0A928YSM4"/>
<evidence type="ECO:0000256" key="3">
    <source>
        <dbReference type="ARBA" id="ARBA00022448"/>
    </source>
</evidence>
<comment type="subcellular location">
    <subcellularLocation>
        <location evidence="1">Cell membrane</location>
        <topology evidence="1">Multi-pass membrane protein</topology>
    </subcellularLocation>
</comment>
<accession>A0A928YSM4</accession>
<name>A0A928YSM4_9GAMM</name>
<dbReference type="CDD" id="cd11477">
    <property type="entry name" value="SLC5sbd_u1"/>
    <property type="match status" value="1"/>
</dbReference>
<evidence type="ECO:0000256" key="7">
    <source>
        <dbReference type="ARBA" id="ARBA00022989"/>
    </source>
</evidence>
<proteinExistence type="inferred from homology"/>
<evidence type="ECO:0000256" key="13">
    <source>
        <dbReference type="RuleBase" id="RU362091"/>
    </source>
</evidence>
<feature type="transmembrane region" description="Helical" evidence="14">
    <location>
        <begin position="430"/>
        <end position="448"/>
    </location>
</feature>
<dbReference type="PANTHER" id="PTHR48086">
    <property type="entry name" value="SODIUM/PROLINE SYMPORTER-RELATED"/>
    <property type="match status" value="1"/>
</dbReference>
<organism evidence="15 16">
    <name type="scientific">Cellvibrio polysaccharolyticus</name>
    <dbReference type="NCBI Taxonomy" id="2082724"/>
    <lineage>
        <taxon>Bacteria</taxon>
        <taxon>Pseudomonadati</taxon>
        <taxon>Pseudomonadota</taxon>
        <taxon>Gammaproteobacteria</taxon>
        <taxon>Cellvibrionales</taxon>
        <taxon>Cellvibrionaceae</taxon>
        <taxon>Cellvibrio</taxon>
    </lineage>
</organism>
<feature type="transmembrane region" description="Helical" evidence="14">
    <location>
        <begin position="164"/>
        <end position="183"/>
    </location>
</feature>
<keyword evidence="9" id="KW-0406">Ion transport</keyword>
<dbReference type="GO" id="GO:0005886">
    <property type="term" value="C:plasma membrane"/>
    <property type="evidence" value="ECO:0007669"/>
    <property type="project" value="UniProtKB-SubCell"/>
</dbReference>
<comment type="catalytic activity">
    <reaction evidence="12">
        <text>L-proline(in) + Na(+)(in) = L-proline(out) + Na(+)(out)</text>
        <dbReference type="Rhea" id="RHEA:28967"/>
        <dbReference type="ChEBI" id="CHEBI:29101"/>
        <dbReference type="ChEBI" id="CHEBI:60039"/>
    </reaction>
</comment>
<keyword evidence="16" id="KW-1185">Reference proteome</keyword>
<dbReference type="InterPro" id="IPR050277">
    <property type="entry name" value="Sodium:Solute_Symporter"/>
</dbReference>
<feature type="transmembrane region" description="Helical" evidence="14">
    <location>
        <begin position="6"/>
        <end position="25"/>
    </location>
</feature>
<dbReference type="Gene3D" id="1.20.1730.10">
    <property type="entry name" value="Sodium/glucose cotransporter"/>
    <property type="match status" value="1"/>
</dbReference>
<protein>
    <submittedName>
        <fullName evidence="15">Sodium:solute symporter</fullName>
    </submittedName>
</protein>
<evidence type="ECO:0000313" key="15">
    <source>
        <dbReference type="EMBL" id="MBE8716159.1"/>
    </source>
</evidence>
<evidence type="ECO:0000256" key="6">
    <source>
        <dbReference type="ARBA" id="ARBA00022847"/>
    </source>
</evidence>
<sequence length="620" mass="69559">MQLSIIDILIVLAYVVGTLGLGFWVSKKASKNMRSYFLGGNTLSWRMLGLSNASGMFDISGTMWLVYLLFVYGLSSIYIPWLWPVFNQIFMMVFLSAWLRRSGVLTGAEFITFRFGNSTGAKLSHLVVVVFALINVVAFIAYGFIGIGKFAAVFLPWQFSADPYWNDVAYALIITAITTLYVVKGGMMSVVFTEVFQFVVMTLASIAVGVIAMQQVSPELLARILPDGWTSVAINWQLNIDWAERLPAANEKILQDGYNMFTIFFMLVLLKGVLVSLAGPAPNYDMQRVLSTKSPSEASKMSWFVNVVLFIPRYMMIAGLTILAIAFFTDELRAMGPAVDFEQVLPMALKEFIPVGLKGLLIAGLLAAFMGTFAATVNAAPAYVVNDIYKRYINPNAEPKKYVQLSYLFSVIFVILGVLVGLFIPSLNNAIQWIVAALYGGYTASNMLKWLWWRFNGMGYFWGMVVGIVLAIALAFTDYNPLYSFPFLFLACFTTCVTVSLLTKADDMEVLKAFYIKVRPWGWWAPVREAAQQQYPQVQKNPHFARDMFNVAVGIVWQTSMVAIPIFLVIKHWQEMFVGIAVLAVTSLLLWKFWWKNLEDYQADTPSEFLPKPISAAEKS</sequence>
<dbReference type="Proteomes" id="UP000652567">
    <property type="component" value="Unassembled WGS sequence"/>
</dbReference>
<comment type="caution">
    <text evidence="15">The sequence shown here is derived from an EMBL/GenBank/DDBJ whole genome shotgun (WGS) entry which is preliminary data.</text>
</comment>
<keyword evidence="8" id="KW-0915">Sodium</keyword>
<feature type="transmembrane region" description="Helical" evidence="14">
    <location>
        <begin position="303"/>
        <end position="328"/>
    </location>
</feature>
<evidence type="ECO:0000256" key="12">
    <source>
        <dbReference type="ARBA" id="ARBA00033708"/>
    </source>
</evidence>